<dbReference type="GO" id="GO:0009897">
    <property type="term" value="C:external side of plasma membrane"/>
    <property type="evidence" value="ECO:0007669"/>
    <property type="project" value="TreeGrafter"/>
</dbReference>
<keyword evidence="3 8" id="KW-0472">Membrane</keyword>
<dbReference type="GO" id="GO:0001817">
    <property type="term" value="P:regulation of cytokine production"/>
    <property type="evidence" value="ECO:0007669"/>
    <property type="project" value="TreeGrafter"/>
</dbReference>
<dbReference type="PANTHER" id="PTHR24100:SF149">
    <property type="entry name" value="BG-LIKE ANTIGEN 1-RELATED"/>
    <property type="match status" value="1"/>
</dbReference>
<dbReference type="GO" id="GO:0050863">
    <property type="term" value="P:regulation of T cell activation"/>
    <property type="evidence" value="ECO:0007669"/>
    <property type="project" value="UniProtKB-ARBA"/>
</dbReference>
<protein>
    <submittedName>
        <fullName evidence="11">B-G antigen homologous</fullName>
    </submittedName>
</protein>
<dbReference type="SUPFAM" id="SSF48726">
    <property type="entry name" value="Immunoglobulin"/>
    <property type="match status" value="1"/>
</dbReference>
<keyword evidence="8" id="KW-0812">Transmembrane</keyword>
<keyword evidence="6" id="KW-0393">Immunoglobulin domain</keyword>
<evidence type="ECO:0000313" key="11">
    <source>
        <dbReference type="EMBL" id="BAC82495.1"/>
    </source>
</evidence>
<dbReference type="AlphaFoldDB" id="Q76LL1"/>
<feature type="domain" description="Ig-like" evidence="10">
    <location>
        <begin position="50"/>
        <end position="147"/>
    </location>
</feature>
<dbReference type="InterPro" id="IPR050504">
    <property type="entry name" value="IgSF_BTN/MOG"/>
</dbReference>
<keyword evidence="2 9" id="KW-0732">Signal</keyword>
<evidence type="ECO:0000259" key="10">
    <source>
        <dbReference type="PROSITE" id="PS50835"/>
    </source>
</evidence>
<organism evidence="11">
    <name type="scientific">Coturnix japonica</name>
    <name type="common">Japanese quail</name>
    <name type="synonym">Coturnix coturnix japonica</name>
    <dbReference type="NCBI Taxonomy" id="93934"/>
    <lineage>
        <taxon>Eukaryota</taxon>
        <taxon>Metazoa</taxon>
        <taxon>Chordata</taxon>
        <taxon>Craniata</taxon>
        <taxon>Vertebrata</taxon>
        <taxon>Euteleostomi</taxon>
        <taxon>Archelosauria</taxon>
        <taxon>Archosauria</taxon>
        <taxon>Dinosauria</taxon>
        <taxon>Saurischia</taxon>
        <taxon>Theropoda</taxon>
        <taxon>Coelurosauria</taxon>
        <taxon>Aves</taxon>
        <taxon>Neognathae</taxon>
        <taxon>Galloanserae</taxon>
        <taxon>Galliformes</taxon>
        <taxon>Phasianidae</taxon>
        <taxon>Perdicinae</taxon>
        <taxon>Coturnix</taxon>
    </lineage>
</organism>
<evidence type="ECO:0000256" key="8">
    <source>
        <dbReference type="SAM" id="Phobius"/>
    </source>
</evidence>
<dbReference type="InterPro" id="IPR013106">
    <property type="entry name" value="Ig_V-set"/>
</dbReference>
<dbReference type="FunFam" id="2.60.40.10:FF:000142">
    <property type="entry name" value="V-set domain-containing T-cell activation inhibitor 1"/>
    <property type="match status" value="1"/>
</dbReference>
<feature type="transmembrane region" description="Helical" evidence="8">
    <location>
        <begin position="159"/>
        <end position="179"/>
    </location>
</feature>
<dbReference type="SMART" id="SM00406">
    <property type="entry name" value="IGv"/>
    <property type="match status" value="1"/>
</dbReference>
<feature type="chain" id="PRO_5004287328" evidence="9">
    <location>
        <begin position="35"/>
        <end position="317"/>
    </location>
</feature>
<evidence type="ECO:0000256" key="9">
    <source>
        <dbReference type="SAM" id="SignalP"/>
    </source>
</evidence>
<comment type="subcellular location">
    <subcellularLocation>
        <location evidence="1">Membrane</location>
    </subcellularLocation>
</comment>
<dbReference type="GO" id="GO:0050852">
    <property type="term" value="P:T cell receptor signaling pathway"/>
    <property type="evidence" value="ECO:0007669"/>
    <property type="project" value="TreeGrafter"/>
</dbReference>
<sequence>MGFRSGCRHLSFSHPWRTLLAHLVALHLLHLGSAQFRVVAPKLHVTATVGQDVVLHCQLSPWKDAWNSDIRWILHQSSGLVHHYRNGEDLEQMEEYKGRTELLRDGLIDGNLDLRITALTFADSGSYICAVQDGDDYAEAMVELKVSDPVSQIIHPWKVALAVVITILVGSFVIIAFLLRKQESKDAMLVEQAERMESSDAKLDTLAAKLVEITEKFEMRYGIMNFHTSDLKNQVAELEIRAVKIVERTEALEDHCEEMEKHTAELEEPSRRRLRDELRLAVTTRVQLRRARTAQDTEPTLSPKPQQDQEEQVFFIE</sequence>
<feature type="region of interest" description="Disordered" evidence="7">
    <location>
        <begin position="289"/>
        <end position="317"/>
    </location>
</feature>
<keyword evidence="4" id="KW-1015">Disulfide bond</keyword>
<evidence type="ECO:0000256" key="1">
    <source>
        <dbReference type="ARBA" id="ARBA00004370"/>
    </source>
</evidence>
<feature type="signal peptide" evidence="9">
    <location>
        <begin position="1"/>
        <end position="34"/>
    </location>
</feature>
<dbReference type="GO" id="GO:1903037">
    <property type="term" value="P:regulation of leukocyte cell-cell adhesion"/>
    <property type="evidence" value="ECO:0007669"/>
    <property type="project" value="UniProtKB-ARBA"/>
</dbReference>
<dbReference type="InterPro" id="IPR003599">
    <property type="entry name" value="Ig_sub"/>
</dbReference>
<evidence type="ECO:0000256" key="2">
    <source>
        <dbReference type="ARBA" id="ARBA00022729"/>
    </source>
</evidence>
<dbReference type="GO" id="GO:0005102">
    <property type="term" value="F:signaling receptor binding"/>
    <property type="evidence" value="ECO:0007669"/>
    <property type="project" value="TreeGrafter"/>
</dbReference>
<accession>Q76LL1</accession>
<evidence type="ECO:0000256" key="6">
    <source>
        <dbReference type="ARBA" id="ARBA00023319"/>
    </source>
</evidence>
<name>Q76LL1_COTJA</name>
<dbReference type="EMBL" id="AB078884">
    <property type="protein sequence ID" value="BAC82495.1"/>
    <property type="molecule type" value="Genomic_DNA"/>
</dbReference>
<dbReference type="Gene3D" id="2.60.40.10">
    <property type="entry name" value="Immunoglobulins"/>
    <property type="match status" value="1"/>
</dbReference>
<keyword evidence="8" id="KW-1133">Transmembrane helix</keyword>
<evidence type="ECO:0000256" key="5">
    <source>
        <dbReference type="ARBA" id="ARBA00023180"/>
    </source>
</evidence>
<keyword evidence="5" id="KW-0325">Glycoprotein</keyword>
<dbReference type="SMART" id="SM00409">
    <property type="entry name" value="IG"/>
    <property type="match status" value="1"/>
</dbReference>
<dbReference type="InterPro" id="IPR007110">
    <property type="entry name" value="Ig-like_dom"/>
</dbReference>
<evidence type="ECO:0000256" key="3">
    <source>
        <dbReference type="ARBA" id="ARBA00023136"/>
    </source>
</evidence>
<dbReference type="InterPro" id="IPR013783">
    <property type="entry name" value="Ig-like_fold"/>
</dbReference>
<dbReference type="PANTHER" id="PTHR24100">
    <property type="entry name" value="BUTYROPHILIN"/>
    <property type="match status" value="1"/>
</dbReference>
<proteinExistence type="predicted"/>
<dbReference type="InterPro" id="IPR036179">
    <property type="entry name" value="Ig-like_dom_sf"/>
</dbReference>
<gene>
    <name evidence="11" type="primary">Coja-BG7</name>
</gene>
<evidence type="ECO:0000256" key="7">
    <source>
        <dbReference type="SAM" id="MobiDB-lite"/>
    </source>
</evidence>
<reference evidence="11" key="1">
    <citation type="journal article" date="2004" name="J. Immunol.">
        <title>Comparative genomic analysis of two avian (quail and chicken) MHC regions.</title>
        <authorList>
            <person name="Shiina T."/>
            <person name="Shimizu S."/>
            <person name="Hosomichi K."/>
            <person name="Kohara S."/>
            <person name="Watanabe S."/>
            <person name="Hanzawa K."/>
            <person name="Beck S."/>
            <person name="Kulski J.K."/>
            <person name="Inoko H."/>
        </authorList>
    </citation>
    <scope>NUCLEOTIDE SEQUENCE</scope>
    <source>
        <strain evidence="11">H line</strain>
    </source>
</reference>
<dbReference type="PROSITE" id="PS50835">
    <property type="entry name" value="IG_LIKE"/>
    <property type="match status" value="1"/>
</dbReference>
<dbReference type="Pfam" id="PF07686">
    <property type="entry name" value="V-set"/>
    <property type="match status" value="1"/>
</dbReference>
<feature type="compositionally biased region" description="Polar residues" evidence="7">
    <location>
        <begin position="294"/>
        <end position="306"/>
    </location>
</feature>
<evidence type="ECO:0000256" key="4">
    <source>
        <dbReference type="ARBA" id="ARBA00023157"/>
    </source>
</evidence>